<reference evidence="10" key="2">
    <citation type="submission" date="2015-01" db="EMBL/GenBank/DDBJ databases">
        <title>Evolutionary Origins and Diversification of the Mycorrhizal Mutualists.</title>
        <authorList>
            <consortium name="DOE Joint Genome Institute"/>
            <consortium name="Mycorrhizal Genomics Consortium"/>
            <person name="Kohler A."/>
            <person name="Kuo A."/>
            <person name="Nagy L.G."/>
            <person name="Floudas D."/>
            <person name="Copeland A."/>
            <person name="Barry K.W."/>
            <person name="Cichocki N."/>
            <person name="Veneault-Fourrey C."/>
            <person name="LaButti K."/>
            <person name="Lindquist E.A."/>
            <person name="Lipzen A."/>
            <person name="Lundell T."/>
            <person name="Morin E."/>
            <person name="Murat C."/>
            <person name="Riley R."/>
            <person name="Ohm R."/>
            <person name="Sun H."/>
            <person name="Tunlid A."/>
            <person name="Henrissat B."/>
            <person name="Grigoriev I.V."/>
            <person name="Hibbett D.S."/>
            <person name="Martin F."/>
        </authorList>
    </citation>
    <scope>NUCLEOTIDE SEQUENCE [LARGE SCALE GENOMIC DNA]</scope>
    <source>
        <strain evidence="10">MUT 4182</strain>
    </source>
</reference>
<dbReference type="PANTHER" id="PTHR10192">
    <property type="entry name" value="MOLYBDOPTERIN BIOSYNTHESIS PROTEIN"/>
    <property type="match status" value="1"/>
</dbReference>
<keyword evidence="6" id="KW-0460">Magnesium</keyword>
<dbReference type="OrthoDB" id="4349954at2759"/>
<dbReference type="SUPFAM" id="SSF53218">
    <property type="entry name" value="Molybdenum cofactor biosynthesis proteins"/>
    <property type="match status" value="2"/>
</dbReference>
<evidence type="ECO:0000256" key="2">
    <source>
        <dbReference type="ARBA" id="ARBA00007589"/>
    </source>
</evidence>
<dbReference type="CDD" id="cd00887">
    <property type="entry name" value="MoeA"/>
    <property type="match status" value="1"/>
</dbReference>
<dbReference type="Gene3D" id="2.40.340.10">
    <property type="entry name" value="MoeA, C-terminal, domain IV"/>
    <property type="match status" value="1"/>
</dbReference>
<comment type="similarity">
    <text evidence="3">In the C-terminal section; belongs to the MoeA family.</text>
</comment>
<dbReference type="AlphaFoldDB" id="A0A0C3QH28"/>
<keyword evidence="10" id="KW-1185">Reference proteome</keyword>
<evidence type="ECO:0000256" key="3">
    <source>
        <dbReference type="ARBA" id="ARBA00008339"/>
    </source>
</evidence>
<keyword evidence="6" id="KW-0479">Metal-binding</keyword>
<comment type="catalytic activity">
    <reaction evidence="6">
        <text>adenylyl-molybdopterin + molybdate = Mo-molybdopterin + AMP + H(+)</text>
        <dbReference type="Rhea" id="RHEA:35047"/>
        <dbReference type="ChEBI" id="CHEBI:15378"/>
        <dbReference type="ChEBI" id="CHEBI:36264"/>
        <dbReference type="ChEBI" id="CHEBI:62727"/>
        <dbReference type="ChEBI" id="CHEBI:71302"/>
        <dbReference type="ChEBI" id="CHEBI:456215"/>
    </reaction>
</comment>
<dbReference type="GO" id="GO:0006777">
    <property type="term" value="P:Mo-molybdopterin cofactor biosynthetic process"/>
    <property type="evidence" value="ECO:0007669"/>
    <property type="project" value="UniProtKB-UniRule"/>
</dbReference>
<gene>
    <name evidence="9" type="ORF">M407DRAFT_14199</name>
</gene>
<dbReference type="InterPro" id="IPR036135">
    <property type="entry name" value="MoeA_linker/N_sf"/>
</dbReference>
<comment type="pathway">
    <text evidence="1 6">Cofactor biosynthesis; molybdopterin biosynthesis.</text>
</comment>
<dbReference type="Proteomes" id="UP000054248">
    <property type="component" value="Unassembled WGS sequence"/>
</dbReference>
<evidence type="ECO:0000313" key="9">
    <source>
        <dbReference type="EMBL" id="KIO31080.1"/>
    </source>
</evidence>
<dbReference type="Gene3D" id="3.40.980.10">
    <property type="entry name" value="MoaB/Mog-like domain"/>
    <property type="match status" value="2"/>
</dbReference>
<dbReference type="Pfam" id="PF03454">
    <property type="entry name" value="MoeA_C"/>
    <property type="match status" value="1"/>
</dbReference>
<dbReference type="HOGENOM" id="CLU_010186_2_2_1"/>
<dbReference type="Gene3D" id="3.90.105.10">
    <property type="entry name" value="Molybdopterin biosynthesis moea protein, domain 2"/>
    <property type="match status" value="1"/>
</dbReference>
<comment type="cofactor">
    <cofactor evidence="6">
        <name>Mg(2+)</name>
        <dbReference type="ChEBI" id="CHEBI:18420"/>
    </cofactor>
</comment>
<protein>
    <recommendedName>
        <fullName evidence="4">molybdopterin adenylyltransferase</fullName>
        <ecNumber evidence="4">2.7.7.75</ecNumber>
    </recommendedName>
</protein>
<evidence type="ECO:0000259" key="8">
    <source>
        <dbReference type="SMART" id="SM00852"/>
    </source>
</evidence>
<dbReference type="GO" id="GO:0046872">
    <property type="term" value="F:metal ion binding"/>
    <property type="evidence" value="ECO:0007669"/>
    <property type="project" value="UniProtKB-UniRule"/>
</dbReference>
<dbReference type="InterPro" id="IPR036425">
    <property type="entry name" value="MoaB/Mog-like_dom_sf"/>
</dbReference>
<comment type="function">
    <text evidence="6">Catalyzes two steps in the biosynthesis of the molybdenum cofactor. In the first step, molybdopterin is adenylated. Subsequently, molybdate is inserted into adenylated molybdopterin and AMP is released.</text>
</comment>
<dbReference type="GO" id="GO:0061599">
    <property type="term" value="F:molybdopterin molybdotransferase activity"/>
    <property type="evidence" value="ECO:0007669"/>
    <property type="project" value="UniProtKB-UniRule"/>
</dbReference>
<comment type="catalytic activity">
    <reaction evidence="6">
        <text>molybdopterin + ATP + H(+) = adenylyl-molybdopterin + diphosphate</text>
        <dbReference type="Rhea" id="RHEA:31331"/>
        <dbReference type="ChEBI" id="CHEBI:15378"/>
        <dbReference type="ChEBI" id="CHEBI:30616"/>
        <dbReference type="ChEBI" id="CHEBI:33019"/>
        <dbReference type="ChEBI" id="CHEBI:58698"/>
        <dbReference type="ChEBI" id="CHEBI:62727"/>
    </reaction>
</comment>
<feature type="region of interest" description="Disordered" evidence="7">
    <location>
        <begin position="174"/>
        <end position="210"/>
    </location>
</feature>
<proteinExistence type="inferred from homology"/>
<dbReference type="CDD" id="cd00886">
    <property type="entry name" value="MogA_MoaB"/>
    <property type="match status" value="1"/>
</dbReference>
<dbReference type="Gene3D" id="2.170.190.11">
    <property type="entry name" value="Molybdopterin biosynthesis moea protein, domain 3"/>
    <property type="match status" value="1"/>
</dbReference>
<dbReference type="GO" id="GO:0005829">
    <property type="term" value="C:cytosol"/>
    <property type="evidence" value="ECO:0007669"/>
    <property type="project" value="TreeGrafter"/>
</dbReference>
<feature type="domain" description="MoaB/Mog" evidence="8">
    <location>
        <begin position="7"/>
        <end position="155"/>
    </location>
</feature>
<dbReference type="STRING" id="1051891.A0A0C3QH28"/>
<keyword evidence="6" id="KW-0500">Molybdenum</keyword>
<dbReference type="Pfam" id="PF03453">
    <property type="entry name" value="MoeA_N"/>
    <property type="match status" value="1"/>
</dbReference>
<evidence type="ECO:0000256" key="6">
    <source>
        <dbReference type="RuleBase" id="RU365090"/>
    </source>
</evidence>
<comment type="similarity">
    <text evidence="2">In the N-terminal section; belongs to the MoaB/Mog family.</text>
</comment>
<keyword evidence="5 6" id="KW-0501">Molybdenum cofactor biosynthesis</keyword>
<evidence type="ECO:0000256" key="7">
    <source>
        <dbReference type="SAM" id="MobiDB-lite"/>
    </source>
</evidence>
<dbReference type="Pfam" id="PF00994">
    <property type="entry name" value="MoCF_biosynth"/>
    <property type="match status" value="2"/>
</dbReference>
<dbReference type="GO" id="GO:0061598">
    <property type="term" value="F:molybdopterin adenylyltransferase activity"/>
    <property type="evidence" value="ECO:0007669"/>
    <property type="project" value="UniProtKB-UniRule"/>
</dbReference>
<dbReference type="SUPFAM" id="SSF63882">
    <property type="entry name" value="MoeA N-terminal region -like"/>
    <property type="match status" value="1"/>
</dbReference>
<dbReference type="PANTHER" id="PTHR10192:SF5">
    <property type="entry name" value="GEPHYRIN"/>
    <property type="match status" value="1"/>
</dbReference>
<dbReference type="InterPro" id="IPR001453">
    <property type="entry name" value="MoaB/Mog_dom"/>
</dbReference>
<dbReference type="EMBL" id="KN822966">
    <property type="protein sequence ID" value="KIO31080.1"/>
    <property type="molecule type" value="Genomic_DNA"/>
</dbReference>
<dbReference type="SMART" id="SM00852">
    <property type="entry name" value="MoCF_biosynth"/>
    <property type="match status" value="2"/>
</dbReference>
<evidence type="ECO:0000256" key="5">
    <source>
        <dbReference type="ARBA" id="ARBA00023150"/>
    </source>
</evidence>
<feature type="domain" description="MoaB/Mog" evidence="8">
    <location>
        <begin position="404"/>
        <end position="544"/>
    </location>
</feature>
<dbReference type="InterPro" id="IPR038987">
    <property type="entry name" value="MoeA-like"/>
</dbReference>
<dbReference type="InterPro" id="IPR005111">
    <property type="entry name" value="MoeA_C_domain_IV"/>
</dbReference>
<dbReference type="NCBIfam" id="TIGR00177">
    <property type="entry name" value="molyb_syn"/>
    <property type="match status" value="1"/>
</dbReference>
<dbReference type="InterPro" id="IPR005110">
    <property type="entry name" value="MoeA_linker/N"/>
</dbReference>
<evidence type="ECO:0000313" key="10">
    <source>
        <dbReference type="Proteomes" id="UP000054248"/>
    </source>
</evidence>
<evidence type="ECO:0000256" key="1">
    <source>
        <dbReference type="ARBA" id="ARBA00005046"/>
    </source>
</evidence>
<organism evidence="9 10">
    <name type="scientific">Tulasnella calospora MUT 4182</name>
    <dbReference type="NCBI Taxonomy" id="1051891"/>
    <lineage>
        <taxon>Eukaryota</taxon>
        <taxon>Fungi</taxon>
        <taxon>Dikarya</taxon>
        <taxon>Basidiomycota</taxon>
        <taxon>Agaricomycotina</taxon>
        <taxon>Agaricomycetes</taxon>
        <taxon>Cantharellales</taxon>
        <taxon>Tulasnellaceae</taxon>
        <taxon>Tulasnella</taxon>
    </lineage>
</organism>
<sequence length="637" mass="68324">MTLYRVGILTVSDTAAKDPSTDQSGPLISQLLGKNPNERFEIKKTDIVPDDQSAIRDWVEKASQSHEIDWILTTGGTGLGIRDCTPEAISPLIERPAPGLIHLIMSQSIQRTPFAALSRPVAGTIGRTLVLTLPGSPKAVRENLSPEVLKVVQHALSLLQGGDGRLVHEKLGLADRSQTPANIRQDRHGETRIPTPTHQHLSHDPTAPVTSRHRISPYPMIPFEDAVAIVLRECRPLEVVDMKVDCKLAGHVLAEDVFAAQNVPNTFTTNVDGYALRSDQGPGTYRVVTPATHPLTQKLPPGTIMRVNTGAPIPVGANAVVAVEDTQLESTKKGEHGQDVDEETVKTLVSVEPGENVRKPGSDVQTGERVCENGEIVESVGGEIGTLTFVGQNEVKVVRKPVVAILSTGNELIDVQATEASGSPSESAEQWTGIYDTNRPSLRAALECLGYEVIDLGIAPDTVEAHLKPLKEGLEKADLLITTGGTSMGATDLLKPLIERNLGGKIHFGRVAIKPGSKYIFALPGNPASALVMFWVFVVPALRKLGGYPPNRCCLPKARVMLRDDMPLDPRPEFHRAIVKCTPSGLEAFSTGGQRSSRVASLAGANAFVALPSKTAEKTKLSKGTHADAVLIGELRV</sequence>
<dbReference type="InterPro" id="IPR036688">
    <property type="entry name" value="MoeA_C_domain_IV_sf"/>
</dbReference>
<dbReference type="GO" id="GO:0005524">
    <property type="term" value="F:ATP binding"/>
    <property type="evidence" value="ECO:0007669"/>
    <property type="project" value="UniProtKB-UniRule"/>
</dbReference>
<name>A0A0C3QH28_9AGAM</name>
<evidence type="ECO:0000256" key="4">
    <source>
        <dbReference type="ARBA" id="ARBA00012509"/>
    </source>
</evidence>
<keyword evidence="6" id="KW-0808">Transferase</keyword>
<comment type="similarity">
    <text evidence="6">Belongs to the MoeA family.</text>
</comment>
<dbReference type="EC" id="2.7.7.75" evidence="4"/>
<reference evidence="9 10" key="1">
    <citation type="submission" date="2014-04" db="EMBL/GenBank/DDBJ databases">
        <authorList>
            <consortium name="DOE Joint Genome Institute"/>
            <person name="Kuo A."/>
            <person name="Girlanda M."/>
            <person name="Perotto S."/>
            <person name="Kohler A."/>
            <person name="Nagy L.G."/>
            <person name="Floudas D."/>
            <person name="Copeland A."/>
            <person name="Barry K.W."/>
            <person name="Cichocki N."/>
            <person name="Veneault-Fourrey C."/>
            <person name="LaButti K."/>
            <person name="Lindquist E.A."/>
            <person name="Lipzen A."/>
            <person name="Lundell T."/>
            <person name="Morin E."/>
            <person name="Murat C."/>
            <person name="Sun H."/>
            <person name="Tunlid A."/>
            <person name="Henrissat B."/>
            <person name="Grigoriev I.V."/>
            <person name="Hibbett D.S."/>
            <person name="Martin F."/>
            <person name="Nordberg H.P."/>
            <person name="Cantor M.N."/>
            <person name="Hua S.X."/>
        </authorList>
    </citation>
    <scope>NUCLEOTIDE SEQUENCE [LARGE SCALE GENOMIC DNA]</scope>
    <source>
        <strain evidence="9 10">MUT 4182</strain>
    </source>
</reference>
<dbReference type="UniPathway" id="UPA00344"/>
<accession>A0A0C3QH28</accession>
<dbReference type="SUPFAM" id="SSF63867">
    <property type="entry name" value="MoeA C-terminal domain-like"/>
    <property type="match status" value="1"/>
</dbReference>